<protein>
    <recommendedName>
        <fullName evidence="10">Cytochrome P450</fullName>
    </recommendedName>
</protein>
<dbReference type="PANTHER" id="PTHR47582">
    <property type="entry name" value="P450, PUTATIVE (EUROFUNG)-RELATED"/>
    <property type="match status" value="1"/>
</dbReference>
<sequence>MVSVSDRPVEDWYAGSGTGRIRSKPSAPKGNSFDAVSKTPDTGLASFDPHLEYDTFFNSIWKPKNLQNATLSSGTKPRASYAWGIVIALDTWKMLREILYAFTGLALLAYAADFYYNAGDDPNEPVRIRARFPLIGHVLGLMNQGPTYYRKTSNSTEAEIYTLGCFNFKVYISASSRLLPFIQKQSRALSFRPFLQLVARKYGDASPATYEIFGGSLPDDLSQSVKMSLAPGRHLDELSLRMGKRVLIDIDELLSAKAAVPLLSWARHAVVQATSCAVYGEKHPFLDQDIENSYWYFPPSLIVSNTISMLTICLRKWMTYLTAHLVGWLDVTKKGYAAREKVFQSYIRYCKTLPQESSHLMKEHQRVLGEAGVSSTDKAKQAAIFTIASFSNSAPTLYWTLWELFSRQEILEEVRAELTEHAVVESEDRDFVLDAAALKSQCPLLLSVFQETQRTRHVNPSFRKVLTDTLLDDKYLLKEGNYLQVPGNVIHNETGIWGPTALQFDPYRFIPKKGGERDVSTASGFVPWGAAPYLCPARQFAATEILIIAALLAMRADLSPMNGSWDKNPAVNYADLATLSPPIKDVGMRVRVREGWAGKWTVQMGESRSRVPLASG</sequence>
<dbReference type="Proteomes" id="UP000830671">
    <property type="component" value="Chromosome 7"/>
</dbReference>
<evidence type="ECO:0000256" key="7">
    <source>
        <dbReference type="SAM" id="MobiDB-lite"/>
    </source>
</evidence>
<dbReference type="GO" id="GO:0005506">
    <property type="term" value="F:iron ion binding"/>
    <property type="evidence" value="ECO:0007669"/>
    <property type="project" value="InterPro"/>
</dbReference>
<accession>A0A9Q8T216</accession>
<dbReference type="GeneID" id="73347309"/>
<dbReference type="InterPro" id="IPR053007">
    <property type="entry name" value="CYP450_monoxygenase_sec-met"/>
</dbReference>
<dbReference type="Gene3D" id="1.10.630.10">
    <property type="entry name" value="Cytochrome P450"/>
    <property type="match status" value="1"/>
</dbReference>
<keyword evidence="5" id="KW-0560">Oxidoreductase</keyword>
<evidence type="ECO:0000256" key="1">
    <source>
        <dbReference type="ARBA" id="ARBA00001971"/>
    </source>
</evidence>
<keyword evidence="3 6" id="KW-0479">Metal-binding</keyword>
<proteinExistence type="inferred from homology"/>
<keyword evidence="5" id="KW-0503">Monooxygenase</keyword>
<evidence type="ECO:0000256" key="3">
    <source>
        <dbReference type="ARBA" id="ARBA00022723"/>
    </source>
</evidence>
<feature type="binding site" description="axial binding residue" evidence="6">
    <location>
        <position position="535"/>
    </location>
    <ligand>
        <name>heme</name>
        <dbReference type="ChEBI" id="CHEBI:30413"/>
    </ligand>
    <ligandPart>
        <name>Fe</name>
        <dbReference type="ChEBI" id="CHEBI:18248"/>
    </ligandPart>
</feature>
<dbReference type="GO" id="GO:0016705">
    <property type="term" value="F:oxidoreductase activity, acting on paired donors, with incorporation or reduction of molecular oxygen"/>
    <property type="evidence" value="ECO:0007669"/>
    <property type="project" value="InterPro"/>
</dbReference>
<dbReference type="GO" id="GO:0020037">
    <property type="term" value="F:heme binding"/>
    <property type="evidence" value="ECO:0007669"/>
    <property type="project" value="InterPro"/>
</dbReference>
<evidence type="ECO:0000313" key="9">
    <source>
        <dbReference type="Proteomes" id="UP000830671"/>
    </source>
</evidence>
<dbReference type="InterPro" id="IPR036396">
    <property type="entry name" value="Cyt_P450_sf"/>
</dbReference>
<evidence type="ECO:0000256" key="6">
    <source>
        <dbReference type="PIRSR" id="PIRSR602403-1"/>
    </source>
</evidence>
<evidence type="ECO:0008006" key="10">
    <source>
        <dbReference type="Google" id="ProtNLM"/>
    </source>
</evidence>
<dbReference type="InterPro" id="IPR001128">
    <property type="entry name" value="Cyt_P450"/>
</dbReference>
<keyword evidence="4 6" id="KW-0408">Iron</keyword>
<keyword evidence="6" id="KW-0349">Heme</keyword>
<dbReference type="CDD" id="cd11040">
    <property type="entry name" value="CYP7_CYP8-like"/>
    <property type="match status" value="1"/>
</dbReference>
<dbReference type="KEGG" id="clup:CLUP02_13360"/>
<dbReference type="EMBL" id="CP019479">
    <property type="protein sequence ID" value="UQC87839.1"/>
    <property type="molecule type" value="Genomic_DNA"/>
</dbReference>
<dbReference type="PRINTS" id="PR00465">
    <property type="entry name" value="EP450IV"/>
</dbReference>
<dbReference type="PANTHER" id="PTHR47582:SF1">
    <property type="entry name" value="P450, PUTATIVE (EUROFUNG)-RELATED"/>
    <property type="match status" value="1"/>
</dbReference>
<evidence type="ECO:0000313" key="8">
    <source>
        <dbReference type="EMBL" id="UQC87839.1"/>
    </source>
</evidence>
<organism evidence="8 9">
    <name type="scientific">Colletotrichum lupini</name>
    <dbReference type="NCBI Taxonomy" id="145971"/>
    <lineage>
        <taxon>Eukaryota</taxon>
        <taxon>Fungi</taxon>
        <taxon>Dikarya</taxon>
        <taxon>Ascomycota</taxon>
        <taxon>Pezizomycotina</taxon>
        <taxon>Sordariomycetes</taxon>
        <taxon>Hypocreomycetidae</taxon>
        <taxon>Glomerellales</taxon>
        <taxon>Glomerellaceae</taxon>
        <taxon>Colletotrichum</taxon>
        <taxon>Colletotrichum acutatum species complex</taxon>
    </lineage>
</organism>
<comment type="similarity">
    <text evidence="2">Belongs to the cytochrome P450 family.</text>
</comment>
<comment type="cofactor">
    <cofactor evidence="1 6">
        <name>heme</name>
        <dbReference type="ChEBI" id="CHEBI:30413"/>
    </cofactor>
</comment>
<dbReference type="RefSeq" id="XP_049149445.1">
    <property type="nucleotide sequence ID" value="XM_049292299.1"/>
</dbReference>
<evidence type="ECO:0000256" key="5">
    <source>
        <dbReference type="ARBA" id="ARBA00023033"/>
    </source>
</evidence>
<evidence type="ECO:0000256" key="2">
    <source>
        <dbReference type="ARBA" id="ARBA00010617"/>
    </source>
</evidence>
<evidence type="ECO:0000256" key="4">
    <source>
        <dbReference type="ARBA" id="ARBA00023004"/>
    </source>
</evidence>
<dbReference type="GO" id="GO:0004497">
    <property type="term" value="F:monooxygenase activity"/>
    <property type="evidence" value="ECO:0007669"/>
    <property type="project" value="UniProtKB-KW"/>
</dbReference>
<gene>
    <name evidence="8" type="ORF">CLUP02_13360</name>
</gene>
<reference evidence="8" key="1">
    <citation type="journal article" date="2021" name="Mol. Plant Microbe Interact.">
        <title>Complete Genome Sequence of the Plant-Pathogenic Fungus Colletotrichum lupini.</title>
        <authorList>
            <person name="Baroncelli R."/>
            <person name="Pensec F."/>
            <person name="Da Lio D."/>
            <person name="Boufleur T."/>
            <person name="Vicente I."/>
            <person name="Sarrocco S."/>
            <person name="Picot A."/>
            <person name="Baraldi E."/>
            <person name="Sukno S."/>
            <person name="Thon M."/>
            <person name="Le Floch G."/>
        </authorList>
    </citation>
    <scope>NUCLEOTIDE SEQUENCE</scope>
    <source>
        <strain evidence="8">IMI 504893</strain>
    </source>
</reference>
<dbReference type="SUPFAM" id="SSF48264">
    <property type="entry name" value="Cytochrome P450"/>
    <property type="match status" value="1"/>
</dbReference>
<name>A0A9Q8T216_9PEZI</name>
<dbReference type="InterPro" id="IPR002403">
    <property type="entry name" value="Cyt_P450_E_grp-IV"/>
</dbReference>
<keyword evidence="9" id="KW-1185">Reference proteome</keyword>
<dbReference type="AlphaFoldDB" id="A0A9Q8T216"/>
<feature type="region of interest" description="Disordered" evidence="7">
    <location>
        <begin position="15"/>
        <end position="35"/>
    </location>
</feature>
<dbReference type="Pfam" id="PF00067">
    <property type="entry name" value="p450"/>
    <property type="match status" value="1"/>
</dbReference>